<name>A0A6J5RNF4_9CAUD</name>
<reference evidence="2" key="1">
    <citation type="submission" date="2020-05" db="EMBL/GenBank/DDBJ databases">
        <authorList>
            <person name="Chiriac C."/>
            <person name="Salcher M."/>
            <person name="Ghai R."/>
            <person name="Kavagutti S V."/>
        </authorList>
    </citation>
    <scope>NUCLEOTIDE SEQUENCE</scope>
</reference>
<protein>
    <recommendedName>
        <fullName evidence="3">Ig-like domain-containing protein</fullName>
    </recommendedName>
</protein>
<dbReference type="EMBL" id="LR797076">
    <property type="protein sequence ID" value="CAB4185612.1"/>
    <property type="molecule type" value="Genomic_DNA"/>
</dbReference>
<evidence type="ECO:0000313" key="1">
    <source>
        <dbReference type="EMBL" id="CAB4185612.1"/>
    </source>
</evidence>
<dbReference type="EMBL" id="LR797198">
    <property type="protein sequence ID" value="CAB4193354.1"/>
    <property type="molecule type" value="Genomic_DNA"/>
</dbReference>
<accession>A0A6J5RNF4</accession>
<gene>
    <name evidence="1" type="ORF">UFOVP1119_85</name>
    <name evidence="2" type="ORF">UFOVP1238_59</name>
</gene>
<sequence length="719" mass="74570">MPIFTYQSGVWNSIKGLFFNSASTTYSNAKSGWVYDGTSWRISYPSFPVNTVLPVLTGTVAYLNTITVNTGTWDTTAVVAVNPTTNYSYQWLRDGVAIADTPVGTSTTNSYVCQAADVGKQLSCRVTATNGRGGTPVVTASQLVVPRITVTPKYTDTTPTPAQVGSLTGTQETNPYDWKITFTKGLNTDVMEVTQTGSGGSITYTSPSLSATGNSNGTSPVTVTVTSINNTCKATIDTFAAIGATGYRIKLDSGAEIPLGSTATSYEFTGVSLGAHTVTVVPYFNTTPGIGASVSFTSVRKTNTTTTNITTKTLAAMGTVTLTDNQPTPSGFSNPTVTASGVRGWSASFTVGNNYDSISVSANSGTTTYTSPNASATGTAGVTATSVVVTVTATNSTASASVSWGAITGAAKYAYRINSGTEYETTGTSLNLSSSTTPALVQGANTVSVVPISNTYNGGTFRGTGNTSSSITSGNKTQITSNPTAVALFYPPSDPTLTYTPNKQFLWVNSTFYAQTSSTQTSSASGSTGNPTPTYSYQWEGQYSDGGAWSSLSPIGQTAAYQLPSSSNGFAYRPTVTAKNTISGTVYSSGTVTGESTGPIVKVSNGFAPPPVTGLTAANDNSPTGGTFRWTNPGTLGVGTGYHNYNNAPIDLWDWELYRSATQNGTYTRVATGSVNGSPTVSPQVVTGRTGWLYIKVATFNASSLAFSAYAQSTPIQFT</sequence>
<evidence type="ECO:0000313" key="2">
    <source>
        <dbReference type="EMBL" id="CAB4193354.1"/>
    </source>
</evidence>
<organism evidence="2">
    <name type="scientific">uncultured Caudovirales phage</name>
    <dbReference type="NCBI Taxonomy" id="2100421"/>
    <lineage>
        <taxon>Viruses</taxon>
        <taxon>Duplodnaviria</taxon>
        <taxon>Heunggongvirae</taxon>
        <taxon>Uroviricota</taxon>
        <taxon>Caudoviricetes</taxon>
        <taxon>Peduoviridae</taxon>
        <taxon>Maltschvirus</taxon>
        <taxon>Maltschvirus maltsch</taxon>
    </lineage>
</organism>
<evidence type="ECO:0008006" key="3">
    <source>
        <dbReference type="Google" id="ProtNLM"/>
    </source>
</evidence>
<proteinExistence type="predicted"/>
<dbReference type="Gene3D" id="2.60.40.2700">
    <property type="match status" value="1"/>
</dbReference>